<feature type="transmembrane region" description="Helical" evidence="8">
    <location>
        <begin position="276"/>
        <end position="301"/>
    </location>
</feature>
<evidence type="ECO:0000256" key="8">
    <source>
        <dbReference type="SAM" id="Phobius"/>
    </source>
</evidence>
<evidence type="ECO:0000256" key="4">
    <source>
        <dbReference type="ARBA" id="ARBA00022544"/>
    </source>
</evidence>
<feature type="transmembrane region" description="Helical" evidence="8">
    <location>
        <begin position="342"/>
        <end position="364"/>
    </location>
</feature>
<dbReference type="GO" id="GO:0016020">
    <property type="term" value="C:membrane"/>
    <property type="evidence" value="ECO:0007669"/>
    <property type="project" value="UniProtKB-SubCell"/>
</dbReference>
<comment type="similarity">
    <text evidence="2">Belongs to the amino acid-polyamine-organocation (APC) superfamily. Spore germination protein (SGP) (TC 2.A.3.9) family.</text>
</comment>
<evidence type="ECO:0000313" key="10">
    <source>
        <dbReference type="Proteomes" id="UP000249260"/>
    </source>
</evidence>
<evidence type="ECO:0000256" key="2">
    <source>
        <dbReference type="ARBA" id="ARBA00007998"/>
    </source>
</evidence>
<evidence type="ECO:0000256" key="1">
    <source>
        <dbReference type="ARBA" id="ARBA00004141"/>
    </source>
</evidence>
<feature type="transmembrane region" description="Helical" evidence="8">
    <location>
        <begin position="313"/>
        <end position="330"/>
    </location>
</feature>
<reference evidence="9 10" key="1">
    <citation type="submission" date="2018-06" db="EMBL/GenBank/DDBJ databases">
        <title>Paenibacillus montanisoli sp. nov., isolated from mountain area soil.</title>
        <authorList>
            <person name="Wu M."/>
        </authorList>
    </citation>
    <scope>NUCLEOTIDE SEQUENCE [LARGE SCALE GENOMIC DNA]</scope>
    <source>
        <strain evidence="9 10">RA17</strain>
    </source>
</reference>
<keyword evidence="7 8" id="KW-0472">Membrane</keyword>
<evidence type="ECO:0000256" key="5">
    <source>
        <dbReference type="ARBA" id="ARBA00022692"/>
    </source>
</evidence>
<feature type="transmembrane region" description="Helical" evidence="8">
    <location>
        <begin position="46"/>
        <end position="67"/>
    </location>
</feature>
<name>A0A328U1V0_9BACL</name>
<evidence type="ECO:0000256" key="3">
    <source>
        <dbReference type="ARBA" id="ARBA00022448"/>
    </source>
</evidence>
<gene>
    <name evidence="9" type="ORF">DL346_09840</name>
</gene>
<evidence type="ECO:0000256" key="6">
    <source>
        <dbReference type="ARBA" id="ARBA00022989"/>
    </source>
</evidence>
<keyword evidence="10" id="KW-1185">Reference proteome</keyword>
<dbReference type="Gene3D" id="1.20.1740.10">
    <property type="entry name" value="Amino acid/polyamine transporter I"/>
    <property type="match status" value="1"/>
</dbReference>
<feature type="transmembrane region" description="Helical" evidence="8">
    <location>
        <begin position="87"/>
        <end position="107"/>
    </location>
</feature>
<feature type="transmembrane region" description="Helical" evidence="8">
    <location>
        <begin position="193"/>
        <end position="211"/>
    </location>
</feature>
<dbReference type="NCBIfam" id="TIGR00912">
    <property type="entry name" value="2A0309"/>
    <property type="match status" value="1"/>
</dbReference>
<proteinExistence type="inferred from homology"/>
<evidence type="ECO:0000256" key="7">
    <source>
        <dbReference type="ARBA" id="ARBA00023136"/>
    </source>
</evidence>
<evidence type="ECO:0000313" key="9">
    <source>
        <dbReference type="EMBL" id="RAP75743.1"/>
    </source>
</evidence>
<dbReference type="PANTHER" id="PTHR34975:SF2">
    <property type="entry name" value="SPORE GERMINATION PROTEIN A2"/>
    <property type="match status" value="1"/>
</dbReference>
<dbReference type="RefSeq" id="WP_112881968.1">
    <property type="nucleotide sequence ID" value="NZ_QLUW01000002.1"/>
</dbReference>
<keyword evidence="6 8" id="KW-1133">Transmembrane helix</keyword>
<dbReference type="Proteomes" id="UP000249260">
    <property type="component" value="Unassembled WGS sequence"/>
</dbReference>
<dbReference type="GO" id="GO:0009847">
    <property type="term" value="P:spore germination"/>
    <property type="evidence" value="ECO:0007669"/>
    <property type="project" value="InterPro"/>
</dbReference>
<dbReference type="OrthoDB" id="2078716at2"/>
<feature type="transmembrane region" description="Helical" evidence="8">
    <location>
        <begin position="20"/>
        <end position="40"/>
    </location>
</feature>
<dbReference type="Pfam" id="PF03845">
    <property type="entry name" value="Spore_permease"/>
    <property type="match status" value="1"/>
</dbReference>
<protein>
    <submittedName>
        <fullName evidence="9">Spore gernimation protein</fullName>
    </submittedName>
</protein>
<comment type="caution">
    <text evidence="9">The sequence shown here is derived from an EMBL/GenBank/DDBJ whole genome shotgun (WGS) entry which is preliminary data.</text>
</comment>
<comment type="subcellular location">
    <subcellularLocation>
        <location evidence="1">Membrane</location>
        <topology evidence="1">Multi-pass membrane protein</topology>
    </subcellularLocation>
</comment>
<keyword evidence="5 8" id="KW-0812">Transmembrane</keyword>
<feature type="transmembrane region" description="Helical" evidence="8">
    <location>
        <begin position="153"/>
        <end position="173"/>
    </location>
</feature>
<dbReference type="AlphaFoldDB" id="A0A328U1V0"/>
<keyword evidence="4" id="KW-0309">Germination</keyword>
<organism evidence="9 10">
    <name type="scientific">Paenibacillus montanisoli</name>
    <dbReference type="NCBI Taxonomy" id="2081970"/>
    <lineage>
        <taxon>Bacteria</taxon>
        <taxon>Bacillati</taxon>
        <taxon>Bacillota</taxon>
        <taxon>Bacilli</taxon>
        <taxon>Bacillales</taxon>
        <taxon>Paenibacillaceae</taxon>
        <taxon>Paenibacillus</taxon>
    </lineage>
</organism>
<keyword evidence="3" id="KW-0813">Transport</keyword>
<dbReference type="InterPro" id="IPR004761">
    <property type="entry name" value="Spore_GerAB"/>
</dbReference>
<sequence length="372" mass="41513">MKAGETMIEQGKIAPYQFTILVILFTVGSTILIIPSGLAFEAKHDAWISSLIGPAVGLIFVALYHLLGQRYPALTFVEIVMHTLGKWIGGAISLLYVFFFFILGALVLRNLGDFMTTQVLPNTPIQYIHILFVLVVISGVRNGLEVFTRTAEIFLPWVILFFLFLIVLLPYQFKLDNLLPVVGYGIAPVARAALPYIGSPYAELITLLVLYPYVSNNRKAGKAFAIGVLIAGFILFLIVMTTILVLGPKITAVQMFPSYILAKKISVGHFLERVEVIMAGIWFITIYFKLTICYYASTVSLAHVFKLKECRQLYLPLGFSLIVLSIISYPNTTYFFHIVTRIWSFYSLTFGVLLPLIILGLSLMRRQGAGSS</sequence>
<feature type="transmembrane region" description="Helical" evidence="8">
    <location>
        <begin position="223"/>
        <end position="246"/>
    </location>
</feature>
<dbReference type="EMBL" id="QLUW01000002">
    <property type="protein sequence ID" value="RAP75743.1"/>
    <property type="molecule type" value="Genomic_DNA"/>
</dbReference>
<feature type="transmembrane region" description="Helical" evidence="8">
    <location>
        <begin position="127"/>
        <end position="144"/>
    </location>
</feature>
<dbReference type="PANTHER" id="PTHR34975">
    <property type="entry name" value="SPORE GERMINATION PROTEIN A2"/>
    <property type="match status" value="1"/>
</dbReference>
<accession>A0A328U1V0</accession>